<keyword evidence="4 9" id="KW-0460">Magnesium</keyword>
<feature type="binding site" evidence="9">
    <location>
        <position position="167"/>
    </location>
    <ligand>
        <name>2-[(2R,5Z)-2-carboxy-4-methylthiazol-5(2H)-ylidene]ethyl phosphate</name>
        <dbReference type="ChEBI" id="CHEBI:62899"/>
    </ligand>
</feature>
<dbReference type="InterPro" id="IPR022998">
    <property type="entry name" value="ThiamineP_synth_TenI"/>
</dbReference>
<organism evidence="13 14">
    <name type="scientific">Marinobacter psychrophilus</name>
    <dbReference type="NCBI Taxonomy" id="330734"/>
    <lineage>
        <taxon>Bacteria</taxon>
        <taxon>Pseudomonadati</taxon>
        <taxon>Pseudomonadota</taxon>
        <taxon>Gammaproteobacteria</taxon>
        <taxon>Pseudomonadales</taxon>
        <taxon>Marinobacteraceae</taxon>
        <taxon>Marinobacter</taxon>
    </lineage>
</organism>
<dbReference type="CDD" id="cd00564">
    <property type="entry name" value="TMP_TenI"/>
    <property type="match status" value="1"/>
</dbReference>
<sequence>MGTLTLKPGLYAITDGHLTPGDTLITAVEAALEGGAVLVQYREKHLPAAEQLRQASALQSACSNAGVPLLINDNIELALRVQAAGVHLGQGDTALADARRLLGERAIIGITCHADLALAQAACAQGANYLAFGRFYPSTTKPNASAADTHVLGLAKQFKLPVTAIGGITLRNAEPLVQAGADLLAVAGGLFSTDVDATAKRAREFSRLFVQHRSQFFQST</sequence>
<protein>
    <recommendedName>
        <fullName evidence="9">Thiamine-phosphate synthase</fullName>
        <shortName evidence="9">TP synthase</shortName>
        <shortName evidence="9">TPS</shortName>
        <ecNumber evidence="9">2.5.1.3</ecNumber>
    </recommendedName>
    <alternativeName>
        <fullName evidence="9">Thiamine-phosphate pyrophosphorylase</fullName>
        <shortName evidence="9">TMP pyrophosphorylase</shortName>
        <shortName evidence="9">TMP-PPase</shortName>
    </alternativeName>
</protein>
<feature type="binding site" evidence="9">
    <location>
        <position position="111"/>
    </location>
    <ligand>
        <name>4-amino-2-methyl-5-(diphosphooxymethyl)pyrimidine</name>
        <dbReference type="ChEBI" id="CHEBI:57841"/>
    </ligand>
</feature>
<evidence type="ECO:0000256" key="3">
    <source>
        <dbReference type="ARBA" id="ARBA00022723"/>
    </source>
</evidence>
<comment type="function">
    <text evidence="9">Condenses 4-methyl-5-(beta-hydroxyethyl)thiazole monophosphate (THZ-P) and 2-methyl-4-amino-5-hydroxymethyl pyrimidine pyrophosphate (HMP-PP) to form thiamine monophosphate (TMP).</text>
</comment>
<dbReference type="EC" id="2.5.1.3" evidence="9"/>
<dbReference type="Gene3D" id="3.20.20.70">
    <property type="entry name" value="Aldolase class I"/>
    <property type="match status" value="1"/>
</dbReference>
<feature type="binding site" evidence="9">
    <location>
        <begin position="40"/>
        <end position="44"/>
    </location>
    <ligand>
        <name>4-amino-2-methyl-5-(diphosphooxymethyl)pyrimidine</name>
        <dbReference type="ChEBI" id="CHEBI:57841"/>
    </ligand>
</feature>
<evidence type="ECO:0000256" key="4">
    <source>
        <dbReference type="ARBA" id="ARBA00022842"/>
    </source>
</evidence>
<dbReference type="GO" id="GO:0005737">
    <property type="term" value="C:cytoplasm"/>
    <property type="evidence" value="ECO:0007669"/>
    <property type="project" value="TreeGrafter"/>
</dbReference>
<dbReference type="InterPro" id="IPR034291">
    <property type="entry name" value="TMP_synthase"/>
</dbReference>
<feature type="binding site" evidence="9">
    <location>
        <position position="72"/>
    </location>
    <ligand>
        <name>4-amino-2-methyl-5-(diphosphooxymethyl)pyrimidine</name>
        <dbReference type="ChEBI" id="CHEBI:57841"/>
    </ligand>
</feature>
<dbReference type="SUPFAM" id="SSF51391">
    <property type="entry name" value="Thiamin phosphate synthase"/>
    <property type="match status" value="1"/>
</dbReference>
<dbReference type="GO" id="GO:0000287">
    <property type="term" value="F:magnesium ion binding"/>
    <property type="evidence" value="ECO:0007669"/>
    <property type="project" value="UniProtKB-UniRule"/>
</dbReference>
<feature type="binding site" evidence="9">
    <location>
        <position position="73"/>
    </location>
    <ligand>
        <name>Mg(2+)</name>
        <dbReference type="ChEBI" id="CHEBI:18420"/>
    </ligand>
</feature>
<keyword evidence="3 9" id="KW-0479">Metal-binding</keyword>
<reference evidence="13 14" key="1">
    <citation type="submission" date="2015-05" db="EMBL/GenBank/DDBJ databases">
        <title>Complete genome of Marinobacter psychrophilus strain 20041T isolated from sea-ice of the Canadian Basin.</title>
        <authorList>
            <person name="Song L."/>
            <person name="Ren L."/>
            <person name="Yu Y."/>
            <person name="Wang X."/>
        </authorList>
    </citation>
    <scope>NUCLEOTIDE SEQUENCE [LARGE SCALE GENOMIC DNA]</scope>
    <source>
        <strain evidence="13 14">20041</strain>
    </source>
</reference>
<comment type="similarity">
    <text evidence="9 10">Belongs to the thiamine-phosphate synthase family.</text>
</comment>
<dbReference type="KEGG" id="mpq:ABA45_03025"/>
<comment type="catalytic activity">
    <reaction evidence="8 9 10">
        <text>2-[(2R,5Z)-2-carboxy-4-methylthiazol-5(2H)-ylidene]ethyl phosphate + 4-amino-2-methyl-5-(diphosphooxymethyl)pyrimidine + 2 H(+) = thiamine phosphate + CO2 + diphosphate</text>
        <dbReference type="Rhea" id="RHEA:47844"/>
        <dbReference type="ChEBI" id="CHEBI:15378"/>
        <dbReference type="ChEBI" id="CHEBI:16526"/>
        <dbReference type="ChEBI" id="CHEBI:33019"/>
        <dbReference type="ChEBI" id="CHEBI:37575"/>
        <dbReference type="ChEBI" id="CHEBI:57841"/>
        <dbReference type="ChEBI" id="CHEBI:62899"/>
        <dbReference type="EC" id="2.5.1.3"/>
    </reaction>
</comment>
<accession>A0A0H4I8Z2</accession>
<dbReference type="AlphaFoldDB" id="A0A0H4I8Z2"/>
<dbReference type="EMBL" id="CP011494">
    <property type="protein sequence ID" value="AKO51522.1"/>
    <property type="molecule type" value="Genomic_DNA"/>
</dbReference>
<dbReference type="HAMAP" id="MF_00097">
    <property type="entry name" value="TMP_synthase"/>
    <property type="match status" value="1"/>
</dbReference>
<evidence type="ECO:0000313" key="13">
    <source>
        <dbReference type="EMBL" id="AKO51522.1"/>
    </source>
</evidence>
<evidence type="ECO:0000256" key="5">
    <source>
        <dbReference type="ARBA" id="ARBA00022977"/>
    </source>
</evidence>
<keyword evidence="5 9" id="KW-0784">Thiamine biosynthesis</keyword>
<dbReference type="NCBIfam" id="TIGR00693">
    <property type="entry name" value="thiE"/>
    <property type="match status" value="1"/>
</dbReference>
<keyword evidence="14" id="KW-1185">Reference proteome</keyword>
<evidence type="ECO:0000256" key="6">
    <source>
        <dbReference type="ARBA" id="ARBA00047334"/>
    </source>
</evidence>
<proteinExistence type="inferred from homology"/>
<dbReference type="Pfam" id="PF02581">
    <property type="entry name" value="TMP-TENI"/>
    <property type="match status" value="1"/>
</dbReference>
<comment type="catalytic activity">
    <reaction evidence="6 9 10">
        <text>4-methyl-5-(2-phosphooxyethyl)-thiazole + 4-amino-2-methyl-5-(diphosphooxymethyl)pyrimidine + H(+) = thiamine phosphate + diphosphate</text>
        <dbReference type="Rhea" id="RHEA:22328"/>
        <dbReference type="ChEBI" id="CHEBI:15378"/>
        <dbReference type="ChEBI" id="CHEBI:33019"/>
        <dbReference type="ChEBI" id="CHEBI:37575"/>
        <dbReference type="ChEBI" id="CHEBI:57841"/>
        <dbReference type="ChEBI" id="CHEBI:58296"/>
        <dbReference type="EC" id="2.5.1.3"/>
    </reaction>
</comment>
<evidence type="ECO:0000259" key="12">
    <source>
        <dbReference type="Pfam" id="PF02581"/>
    </source>
</evidence>
<dbReference type="GO" id="GO:0004789">
    <property type="term" value="F:thiamine-phosphate diphosphorylase activity"/>
    <property type="evidence" value="ECO:0007669"/>
    <property type="project" value="UniProtKB-UniRule"/>
</dbReference>
<evidence type="ECO:0000256" key="8">
    <source>
        <dbReference type="ARBA" id="ARBA00047883"/>
    </source>
</evidence>
<dbReference type="PANTHER" id="PTHR20857:SF15">
    <property type="entry name" value="THIAMINE-PHOSPHATE SYNTHASE"/>
    <property type="match status" value="1"/>
</dbReference>
<comment type="catalytic activity">
    <reaction evidence="7 9 10">
        <text>2-(2-carboxy-4-methylthiazol-5-yl)ethyl phosphate + 4-amino-2-methyl-5-(diphosphooxymethyl)pyrimidine + 2 H(+) = thiamine phosphate + CO2 + diphosphate</text>
        <dbReference type="Rhea" id="RHEA:47848"/>
        <dbReference type="ChEBI" id="CHEBI:15378"/>
        <dbReference type="ChEBI" id="CHEBI:16526"/>
        <dbReference type="ChEBI" id="CHEBI:33019"/>
        <dbReference type="ChEBI" id="CHEBI:37575"/>
        <dbReference type="ChEBI" id="CHEBI:57841"/>
        <dbReference type="ChEBI" id="CHEBI:62890"/>
        <dbReference type="EC" id="2.5.1.3"/>
    </reaction>
</comment>
<keyword evidence="2 9" id="KW-0808">Transferase</keyword>
<feature type="domain" description="Thiamine phosphate synthase/TenI" evidence="12">
    <location>
        <begin position="10"/>
        <end position="188"/>
    </location>
</feature>
<feature type="binding site" evidence="9">
    <location>
        <position position="141"/>
    </location>
    <ligand>
        <name>4-amino-2-methyl-5-(diphosphooxymethyl)pyrimidine</name>
        <dbReference type="ChEBI" id="CHEBI:57841"/>
    </ligand>
</feature>
<evidence type="ECO:0000256" key="10">
    <source>
        <dbReference type="RuleBase" id="RU003826"/>
    </source>
</evidence>
<dbReference type="GO" id="GO:0009228">
    <property type="term" value="P:thiamine biosynthetic process"/>
    <property type="evidence" value="ECO:0007669"/>
    <property type="project" value="UniProtKB-KW"/>
</dbReference>
<dbReference type="InterPro" id="IPR036206">
    <property type="entry name" value="ThiamineP_synth_sf"/>
</dbReference>
<dbReference type="Proteomes" id="UP000036406">
    <property type="component" value="Chromosome"/>
</dbReference>
<dbReference type="PANTHER" id="PTHR20857">
    <property type="entry name" value="THIAMINE-PHOSPHATE PYROPHOSPHORYLASE"/>
    <property type="match status" value="1"/>
</dbReference>
<evidence type="ECO:0000313" key="14">
    <source>
        <dbReference type="Proteomes" id="UP000036406"/>
    </source>
</evidence>
<dbReference type="GO" id="GO:0009229">
    <property type="term" value="P:thiamine diphosphate biosynthetic process"/>
    <property type="evidence" value="ECO:0007669"/>
    <property type="project" value="UniProtKB-UniRule"/>
</dbReference>
<comment type="caution">
    <text evidence="9">Lacks conserved residue(s) required for the propagation of feature annotation.</text>
</comment>
<name>A0A0H4I8Z2_9GAMM</name>
<evidence type="ECO:0000256" key="9">
    <source>
        <dbReference type="HAMAP-Rule" id="MF_00097"/>
    </source>
</evidence>
<comment type="cofactor">
    <cofactor evidence="9">
        <name>Mg(2+)</name>
        <dbReference type="ChEBI" id="CHEBI:18420"/>
    </cofactor>
    <text evidence="9">Binds 1 Mg(2+) ion per subunit.</text>
</comment>
<evidence type="ECO:0000256" key="2">
    <source>
        <dbReference type="ARBA" id="ARBA00022679"/>
    </source>
</evidence>
<feature type="binding site" evidence="9">
    <location>
        <begin position="138"/>
        <end position="140"/>
    </location>
    <ligand>
        <name>2-[(2R,5Z)-2-carboxy-4-methylthiazol-5(2H)-ylidene]ethyl phosphate</name>
        <dbReference type="ChEBI" id="CHEBI:62899"/>
    </ligand>
</feature>
<dbReference type="RefSeq" id="WP_048384293.1">
    <property type="nucleotide sequence ID" value="NZ_CP011494.1"/>
</dbReference>
<evidence type="ECO:0000256" key="11">
    <source>
        <dbReference type="RuleBase" id="RU004253"/>
    </source>
</evidence>
<evidence type="ECO:0000256" key="1">
    <source>
        <dbReference type="ARBA" id="ARBA00005165"/>
    </source>
</evidence>
<gene>
    <name evidence="9" type="primary">thiE</name>
    <name evidence="13" type="ORF">ABA45_03025</name>
</gene>
<dbReference type="InterPro" id="IPR013785">
    <property type="entry name" value="Aldolase_TIM"/>
</dbReference>
<dbReference type="PATRIC" id="fig|330734.3.peg.673"/>
<evidence type="ECO:0000256" key="7">
    <source>
        <dbReference type="ARBA" id="ARBA00047851"/>
    </source>
</evidence>
<comment type="pathway">
    <text evidence="1 9 11">Cofactor biosynthesis; thiamine diphosphate biosynthesis; thiamine phosphate from 4-amino-2-methyl-5-diphosphomethylpyrimidine and 4-methyl-5-(2-phosphoethyl)-thiazole: step 1/1.</text>
</comment>
<dbReference type="STRING" id="330734.ABA45_03025"/>
<dbReference type="UniPathway" id="UPA00060">
    <property type="reaction ID" value="UER00141"/>
</dbReference>
<feature type="binding site" evidence="9">
    <location>
        <position position="92"/>
    </location>
    <ligand>
        <name>Mg(2+)</name>
        <dbReference type="ChEBI" id="CHEBI:18420"/>
    </ligand>
</feature>